<dbReference type="AlphaFoldDB" id="D2V5I0"/>
<dbReference type="RefSeq" id="XP_002680397.1">
    <property type="nucleotide sequence ID" value="XM_002680351.1"/>
</dbReference>
<feature type="compositionally biased region" description="Low complexity" evidence="1">
    <location>
        <begin position="42"/>
        <end position="68"/>
    </location>
</feature>
<feature type="compositionally biased region" description="Low complexity" evidence="1">
    <location>
        <begin position="17"/>
        <end position="34"/>
    </location>
</feature>
<dbReference type="VEuPathDB" id="AmoebaDB:NAEGRDRAFT_64085"/>
<evidence type="ECO:0000313" key="2">
    <source>
        <dbReference type="EMBL" id="EFC47653.1"/>
    </source>
</evidence>
<evidence type="ECO:0000313" key="3">
    <source>
        <dbReference type="Proteomes" id="UP000006671"/>
    </source>
</evidence>
<gene>
    <name evidence="2" type="ORF">NAEGRDRAFT_64085</name>
</gene>
<proteinExistence type="predicted"/>
<dbReference type="GeneID" id="8849466"/>
<reference evidence="2 3" key="1">
    <citation type="journal article" date="2010" name="Cell">
        <title>The genome of Naegleria gruberi illuminates early eukaryotic versatility.</title>
        <authorList>
            <person name="Fritz-Laylin L.K."/>
            <person name="Prochnik S.E."/>
            <person name="Ginger M.L."/>
            <person name="Dacks J.B."/>
            <person name="Carpenter M.L."/>
            <person name="Field M.C."/>
            <person name="Kuo A."/>
            <person name="Paredez A."/>
            <person name="Chapman J."/>
            <person name="Pham J."/>
            <person name="Shu S."/>
            <person name="Neupane R."/>
            <person name="Cipriano M."/>
            <person name="Mancuso J."/>
            <person name="Tu H."/>
            <person name="Salamov A."/>
            <person name="Lindquist E."/>
            <person name="Shapiro H."/>
            <person name="Lucas S."/>
            <person name="Grigoriev I.V."/>
            <person name="Cande W.Z."/>
            <person name="Fulton C."/>
            <person name="Rokhsar D.S."/>
            <person name="Dawson S.C."/>
        </authorList>
    </citation>
    <scope>NUCLEOTIDE SEQUENCE [LARGE SCALE GENOMIC DNA]</scope>
    <source>
        <strain evidence="2 3">NEG-M</strain>
    </source>
</reference>
<feature type="compositionally biased region" description="Polar residues" evidence="1">
    <location>
        <begin position="1"/>
        <end position="16"/>
    </location>
</feature>
<evidence type="ECO:0000256" key="1">
    <source>
        <dbReference type="SAM" id="MobiDB-lite"/>
    </source>
</evidence>
<keyword evidence="3" id="KW-1185">Reference proteome</keyword>
<feature type="compositionally biased region" description="Low complexity" evidence="1">
    <location>
        <begin position="87"/>
        <end position="100"/>
    </location>
</feature>
<feature type="compositionally biased region" description="Polar residues" evidence="1">
    <location>
        <begin position="72"/>
        <end position="86"/>
    </location>
</feature>
<feature type="compositionally biased region" description="Polar residues" evidence="1">
    <location>
        <begin position="111"/>
        <end position="122"/>
    </location>
</feature>
<dbReference type="Proteomes" id="UP000006671">
    <property type="component" value="Unassembled WGS sequence"/>
</dbReference>
<dbReference type="KEGG" id="ngr:NAEGRDRAFT_64085"/>
<feature type="region of interest" description="Disordered" evidence="1">
    <location>
        <begin position="1"/>
        <end position="122"/>
    </location>
</feature>
<sequence>MKSSTTTNKAPISSTASNSITKQSTTSSSKVSSVAHPLKKNSSTSSTIATKPSSTTTTSVKKPISSTKYSGVISTSSTTSQKTRNISPTKRTTSTSSVSSKLGAKKPTVAGKTTTEKQPSTTAKIPQFELTADWLHSLLMDINLDHSIPFTNIKHPNHQFLKSKDETFIKDMDDCLPYSIDDGERKMAPCDKSGIQLDGHYTTGHNVHFVMQSEKFSFFSWTLIMRAYVDEKSSCLFSFGPWYRWFVLSPTYVQLNQGDTFLGKLNGIKLNQWNEISISFNFDQEKQSFDNCQIDKIIKGKKEILMLVNGVENIFGLPSGATLKGPEDEFGMKHEKCIGFLNMSNGGSLRGTVSSIILLNRPCSTLNELKGISSTLTHLHNKPNGPPILMDQIPMPKTLPKDCIQILKGNAHFQSIIEKNHMIIFFFFESFSMYQRRQFVFPFINHFVEFFTRVGSDSPIKCGRIDVGNGNYDLRNTFKFKTEGFIFYKNGHIFGRIDVDETTKLDVLKKKLDEFEKLVGVDEPPTRENVESDNNEFETKLIKKEDNPIKKIITSTNPIPIANKTSDIILEKPSEWLESVSADININYDMRIANPSHPNHSLYTKHNVLSTIVEQCRSSIDKNRYKEKAICDQWGIQFDGDHEGGDVIVEMKSAYFSKTVWSLFIRVYVASSSNVIFAFGPSYRYVAIQ</sequence>
<accession>D2V5I0</accession>
<dbReference type="InParanoid" id="D2V5I0"/>
<organism evidence="3">
    <name type="scientific">Naegleria gruberi</name>
    <name type="common">Amoeba</name>
    <dbReference type="NCBI Taxonomy" id="5762"/>
    <lineage>
        <taxon>Eukaryota</taxon>
        <taxon>Discoba</taxon>
        <taxon>Heterolobosea</taxon>
        <taxon>Tetramitia</taxon>
        <taxon>Eutetramitia</taxon>
        <taxon>Vahlkampfiidae</taxon>
        <taxon>Naegleria</taxon>
    </lineage>
</organism>
<name>D2V5I0_NAEGR</name>
<dbReference type="EMBL" id="GG738853">
    <property type="protein sequence ID" value="EFC47653.1"/>
    <property type="molecule type" value="Genomic_DNA"/>
</dbReference>
<protein>
    <submittedName>
        <fullName evidence="2">Uncharacterized protein</fullName>
    </submittedName>
</protein>